<organism evidence="5 6">
    <name type="scientific">Lasius niger</name>
    <name type="common">Black garden ant</name>
    <dbReference type="NCBI Taxonomy" id="67767"/>
    <lineage>
        <taxon>Eukaryota</taxon>
        <taxon>Metazoa</taxon>
        <taxon>Ecdysozoa</taxon>
        <taxon>Arthropoda</taxon>
        <taxon>Hexapoda</taxon>
        <taxon>Insecta</taxon>
        <taxon>Pterygota</taxon>
        <taxon>Neoptera</taxon>
        <taxon>Endopterygota</taxon>
        <taxon>Hymenoptera</taxon>
        <taxon>Apocrita</taxon>
        <taxon>Aculeata</taxon>
        <taxon>Formicoidea</taxon>
        <taxon>Formicidae</taxon>
        <taxon>Formicinae</taxon>
        <taxon>Lasius</taxon>
        <taxon>Lasius</taxon>
    </lineage>
</organism>
<dbReference type="InterPro" id="IPR001048">
    <property type="entry name" value="Asp/Glu/Uridylate_kinase"/>
</dbReference>
<gene>
    <name evidence="5" type="ORF">RF55_1286</name>
</gene>
<evidence type="ECO:0000256" key="3">
    <source>
        <dbReference type="ARBA" id="ARBA00022777"/>
    </source>
</evidence>
<accession>A0A0J7L745</accession>
<evidence type="ECO:0000313" key="6">
    <source>
        <dbReference type="Proteomes" id="UP000036403"/>
    </source>
</evidence>
<dbReference type="OrthoDB" id="8300433at2759"/>
<dbReference type="Gene3D" id="3.40.1160.10">
    <property type="entry name" value="Acetylglutamate kinase-like"/>
    <property type="match status" value="1"/>
</dbReference>
<dbReference type="PANTHER" id="PTHR30409">
    <property type="entry name" value="CARBAMATE KINASE"/>
    <property type="match status" value="1"/>
</dbReference>
<dbReference type="InterPro" id="IPR036393">
    <property type="entry name" value="AceGlu_kinase-like_sf"/>
</dbReference>
<keyword evidence="2" id="KW-0808">Transferase</keyword>
<dbReference type="InterPro" id="IPR003964">
    <property type="entry name" value="Carb_kinase"/>
</dbReference>
<dbReference type="AlphaFoldDB" id="A0A0J7L745"/>
<name>A0A0J7L745_LASNI</name>
<proteinExistence type="inferred from homology"/>
<dbReference type="STRING" id="67767.A0A0J7L745"/>
<comment type="caution">
    <text evidence="5">The sequence shown here is derived from an EMBL/GenBank/DDBJ whole genome shotgun (WGS) entry which is preliminary data.</text>
</comment>
<comment type="similarity">
    <text evidence="1">Belongs to the carbamate kinase family.</text>
</comment>
<dbReference type="Proteomes" id="UP000036403">
    <property type="component" value="Unassembled WGS sequence"/>
</dbReference>
<keyword evidence="6" id="KW-1185">Reference proteome</keyword>
<dbReference type="Pfam" id="PF00696">
    <property type="entry name" value="AA_kinase"/>
    <property type="match status" value="1"/>
</dbReference>
<evidence type="ECO:0000259" key="4">
    <source>
        <dbReference type="Pfam" id="PF00696"/>
    </source>
</evidence>
<protein>
    <submittedName>
        <fullName evidence="5">Carbamate kinase</fullName>
    </submittedName>
</protein>
<dbReference type="PaxDb" id="67767-A0A0J7L745"/>
<dbReference type="PANTHER" id="PTHR30409:SF1">
    <property type="entry name" value="CARBAMATE KINASE-RELATED"/>
    <property type="match status" value="1"/>
</dbReference>
<dbReference type="EMBL" id="LBMM01000438">
    <property type="protein sequence ID" value="KMQ98349.1"/>
    <property type="molecule type" value="Genomic_DNA"/>
</dbReference>
<reference evidence="5 6" key="1">
    <citation type="submission" date="2015-04" db="EMBL/GenBank/DDBJ databases">
        <title>Lasius niger genome sequencing.</title>
        <authorList>
            <person name="Konorov E.A."/>
            <person name="Nikitin M.A."/>
            <person name="Kirill M.V."/>
            <person name="Chang P."/>
        </authorList>
    </citation>
    <scope>NUCLEOTIDE SEQUENCE [LARGE SCALE GENOMIC DNA]</scope>
    <source>
        <tissue evidence="5">Whole</tissue>
    </source>
</reference>
<keyword evidence="3 5" id="KW-0418">Kinase</keyword>
<evidence type="ECO:0000313" key="5">
    <source>
        <dbReference type="EMBL" id="KMQ98349.1"/>
    </source>
</evidence>
<dbReference type="GO" id="GO:0008804">
    <property type="term" value="F:carbamate kinase activity"/>
    <property type="evidence" value="ECO:0007669"/>
    <property type="project" value="InterPro"/>
</dbReference>
<dbReference type="SUPFAM" id="SSF53633">
    <property type="entry name" value="Carbamate kinase-like"/>
    <property type="match status" value="1"/>
</dbReference>
<dbReference type="GO" id="GO:0005829">
    <property type="term" value="C:cytosol"/>
    <property type="evidence" value="ECO:0007669"/>
    <property type="project" value="TreeGrafter"/>
</dbReference>
<feature type="domain" description="Aspartate/glutamate/uridylate kinase" evidence="4">
    <location>
        <begin position="3"/>
        <end position="129"/>
    </location>
</feature>
<dbReference type="PRINTS" id="PR01469">
    <property type="entry name" value="CARBMTKINASE"/>
</dbReference>
<evidence type="ECO:0000256" key="1">
    <source>
        <dbReference type="ARBA" id="ARBA00011066"/>
    </source>
</evidence>
<evidence type="ECO:0000256" key="2">
    <source>
        <dbReference type="ARBA" id="ARBA00022679"/>
    </source>
</evidence>
<sequence length="147" mass="15892">MPIDIIEKNVIKKLVDSECIVIAGGGGGIPVIKNDDGYCGVEAVIDKDFASEKIAEILNADKLVILTAVDKVMINYGKVNQESLDTLSFKEAEQYITENQFAAGSMLPKVQAALKFIENKSKKEAIIANLENAQAAIESETGTKFIN</sequence>
<dbReference type="GO" id="GO:0019546">
    <property type="term" value="P:L-arginine deiminase pathway"/>
    <property type="evidence" value="ECO:0007669"/>
    <property type="project" value="TreeGrafter"/>
</dbReference>